<proteinExistence type="predicted"/>
<organism evidence="2">
    <name type="scientific">Podoviridae sp. ctlMy11</name>
    <dbReference type="NCBI Taxonomy" id="2827746"/>
    <lineage>
        <taxon>Viruses</taxon>
        <taxon>Duplodnaviria</taxon>
        <taxon>Heunggongvirae</taxon>
        <taxon>Uroviricota</taxon>
        <taxon>Caudoviricetes</taxon>
    </lineage>
</organism>
<dbReference type="Gene3D" id="2.40.50.140">
    <property type="entry name" value="Nucleic acid-binding proteins"/>
    <property type="match status" value="1"/>
</dbReference>
<dbReference type="EMBL" id="BK032800">
    <property type="protein sequence ID" value="DAF60958.1"/>
    <property type="molecule type" value="Genomic_DNA"/>
</dbReference>
<dbReference type="InterPro" id="IPR012340">
    <property type="entry name" value="NA-bd_OB-fold"/>
</dbReference>
<accession>A0A8S5TCH1</accession>
<evidence type="ECO:0000313" key="2">
    <source>
        <dbReference type="EMBL" id="DAF60958.1"/>
    </source>
</evidence>
<protein>
    <submittedName>
        <fullName evidence="2">DNA helix destabilizing protein</fullName>
    </submittedName>
</protein>
<sequence length="182" mass="19964">MAFNIKGRLSFEHIFTPSATEGSEPTFSCSVLMPKGSAEVKKVEAEMMRVATEKWGAKGKEVLARLIKGGKTCLRDGDTKEYDGYAGMDYVTARNPVKPSAFDKNGEETEKADGLIYSGCYVQARIELWAQDNKYGRRINAKLLGVKFEKDGDAFASGSGPAKATDFDVDDEPSDDGKKPWE</sequence>
<name>A0A8S5TCH1_9CAUD</name>
<evidence type="ECO:0000256" key="1">
    <source>
        <dbReference type="SAM" id="MobiDB-lite"/>
    </source>
</evidence>
<dbReference type="Pfam" id="PF10991">
    <property type="entry name" value="Enc34_ssDNA-bd"/>
    <property type="match status" value="1"/>
</dbReference>
<dbReference type="InterPro" id="IPR022595">
    <property type="entry name" value="Enc34_ssDNA-bd"/>
</dbReference>
<dbReference type="SUPFAM" id="SSF50249">
    <property type="entry name" value="Nucleic acid-binding proteins"/>
    <property type="match status" value="1"/>
</dbReference>
<reference evidence="2" key="1">
    <citation type="journal article" date="2021" name="Proc. Natl. Acad. Sci. U.S.A.">
        <title>A Catalog of Tens of Thousands of Viruses from Human Metagenomes Reveals Hidden Associations with Chronic Diseases.</title>
        <authorList>
            <person name="Tisza M.J."/>
            <person name="Buck C.B."/>
        </authorList>
    </citation>
    <scope>NUCLEOTIDE SEQUENCE</scope>
    <source>
        <strain evidence="2">CtlMy11</strain>
    </source>
</reference>
<feature type="region of interest" description="Disordered" evidence="1">
    <location>
        <begin position="156"/>
        <end position="182"/>
    </location>
</feature>